<keyword evidence="1 5" id="KW-0436">Ligase</keyword>
<dbReference type="Gene3D" id="3.30.930.10">
    <property type="entry name" value="Bira Bifunctional Protein, Domain 2"/>
    <property type="match status" value="1"/>
</dbReference>
<dbReference type="Gene3D" id="2.30.30.100">
    <property type="match status" value="1"/>
</dbReference>
<dbReference type="AlphaFoldDB" id="A0A1Q8QS69"/>
<protein>
    <recommendedName>
        <fullName evidence="3">biotin--[biotin carboxyl-carrier protein] ligase</fullName>
        <ecNumber evidence="3">6.3.4.15</ecNumber>
    </recommendedName>
</protein>
<dbReference type="EC" id="6.3.4.15" evidence="3"/>
<feature type="domain" description="BPL/LPL catalytic" evidence="4">
    <location>
        <begin position="21"/>
        <end position="202"/>
    </location>
</feature>
<dbReference type="SUPFAM" id="SSF55681">
    <property type="entry name" value="Class II aaRS and biotin synthetases"/>
    <property type="match status" value="1"/>
</dbReference>
<dbReference type="Pfam" id="PF03099">
    <property type="entry name" value="BPL_LplA_LipB"/>
    <property type="match status" value="1"/>
</dbReference>
<dbReference type="PANTHER" id="PTHR12835">
    <property type="entry name" value="BIOTIN PROTEIN LIGASE"/>
    <property type="match status" value="1"/>
</dbReference>
<accession>A0A1Q8QS69</accession>
<dbReference type="GO" id="GO:0005737">
    <property type="term" value="C:cytoplasm"/>
    <property type="evidence" value="ECO:0007669"/>
    <property type="project" value="TreeGrafter"/>
</dbReference>
<dbReference type="Pfam" id="PF02237">
    <property type="entry name" value="BPL_C"/>
    <property type="match status" value="1"/>
</dbReference>
<dbReference type="PANTHER" id="PTHR12835:SF5">
    <property type="entry name" value="BIOTIN--PROTEIN LIGASE"/>
    <property type="match status" value="1"/>
</dbReference>
<comment type="caution">
    <text evidence="5">The sequence shown here is derived from an EMBL/GenBank/DDBJ whole genome shotgun (WGS) entry which is preliminary data.</text>
</comment>
<dbReference type="InterPro" id="IPR003142">
    <property type="entry name" value="BPL_C"/>
</dbReference>
<evidence type="ECO:0000256" key="3">
    <source>
        <dbReference type="ARBA" id="ARBA00024227"/>
    </source>
</evidence>
<evidence type="ECO:0000313" key="6">
    <source>
        <dbReference type="Proteomes" id="UP000186102"/>
    </source>
</evidence>
<gene>
    <name evidence="5" type="ORF">DSOL_3137</name>
</gene>
<reference evidence="5 6" key="1">
    <citation type="submission" date="2016-09" db="EMBL/GenBank/DDBJ databases">
        <title>Complete genome of Desulfosporosinus sp. OL.</title>
        <authorList>
            <person name="Mardanov A."/>
            <person name="Beletsky A."/>
            <person name="Panova A."/>
            <person name="Karnachuk O."/>
            <person name="Ravin N."/>
        </authorList>
    </citation>
    <scope>NUCLEOTIDE SEQUENCE [LARGE SCALE GENOMIC DNA]</scope>
    <source>
        <strain evidence="5 6">OL</strain>
    </source>
</reference>
<dbReference type="GO" id="GO:0016740">
    <property type="term" value="F:transferase activity"/>
    <property type="evidence" value="ECO:0007669"/>
    <property type="project" value="UniProtKB-ARBA"/>
</dbReference>
<dbReference type="PROSITE" id="PS51733">
    <property type="entry name" value="BPL_LPL_CATALYTIC"/>
    <property type="match status" value="1"/>
</dbReference>
<dbReference type="InterPro" id="IPR004143">
    <property type="entry name" value="BPL_LPL_catalytic"/>
</dbReference>
<dbReference type="Proteomes" id="UP000186102">
    <property type="component" value="Unassembled WGS sequence"/>
</dbReference>
<keyword evidence="6" id="KW-1185">Reference proteome</keyword>
<dbReference type="NCBIfam" id="TIGR00121">
    <property type="entry name" value="birA_ligase"/>
    <property type="match status" value="1"/>
</dbReference>
<sequence>MLTIDTNVSEEMALPYKYLRILEKDLFLFREVSSTNSIAQHMARSGAIEGTIVLSSSQTSGMGRMKRQWACPAGQGILMSMILRPKINVQLIPQLTLLCGVAVAETIRKTTGCEAGIKWPNDIVIGGKKVCGILAQSSFSGHAPLYVIMGVGINVNQTYDQLPPDCRETGTSLKLELGQKFSRLRLLEKFIILWDEHYKRFIEEGHSFLRTKWIANNVTLGREVNINKGNDLKHGLAVDISERGGLIIDFPDGSSEEFLAEDLSLGRTHYGGDTK</sequence>
<dbReference type="RefSeq" id="WP_235838842.1">
    <property type="nucleotide sequence ID" value="NZ_MLBF01000026.1"/>
</dbReference>
<dbReference type="GO" id="GO:0004077">
    <property type="term" value="F:biotin--[biotin carboxyl-carrier protein] ligase activity"/>
    <property type="evidence" value="ECO:0007669"/>
    <property type="project" value="UniProtKB-EC"/>
</dbReference>
<evidence type="ECO:0000313" key="5">
    <source>
        <dbReference type="EMBL" id="OLN30194.1"/>
    </source>
</evidence>
<proteinExistence type="predicted"/>
<dbReference type="EMBL" id="MLBF01000026">
    <property type="protein sequence ID" value="OLN30194.1"/>
    <property type="molecule type" value="Genomic_DNA"/>
</dbReference>
<keyword evidence="2" id="KW-0092">Biotin</keyword>
<evidence type="ECO:0000256" key="2">
    <source>
        <dbReference type="ARBA" id="ARBA00023267"/>
    </source>
</evidence>
<organism evidence="5 6">
    <name type="scientific">Desulfosporosinus metallidurans</name>
    <dbReference type="NCBI Taxonomy" id="1888891"/>
    <lineage>
        <taxon>Bacteria</taxon>
        <taxon>Bacillati</taxon>
        <taxon>Bacillota</taxon>
        <taxon>Clostridia</taxon>
        <taxon>Eubacteriales</taxon>
        <taxon>Desulfitobacteriaceae</taxon>
        <taxon>Desulfosporosinus</taxon>
    </lineage>
</organism>
<dbReference type="STRING" id="1888891.DSOL_3137"/>
<evidence type="ECO:0000259" key="4">
    <source>
        <dbReference type="PROSITE" id="PS51733"/>
    </source>
</evidence>
<evidence type="ECO:0000256" key="1">
    <source>
        <dbReference type="ARBA" id="ARBA00022598"/>
    </source>
</evidence>
<dbReference type="InterPro" id="IPR045864">
    <property type="entry name" value="aa-tRNA-synth_II/BPL/LPL"/>
</dbReference>
<dbReference type="CDD" id="cd16442">
    <property type="entry name" value="BPL"/>
    <property type="match status" value="1"/>
</dbReference>
<dbReference type="GO" id="GO:0009249">
    <property type="term" value="P:protein lipoylation"/>
    <property type="evidence" value="ECO:0007669"/>
    <property type="project" value="UniProtKB-ARBA"/>
</dbReference>
<dbReference type="InterPro" id="IPR004408">
    <property type="entry name" value="Biotin_CoA_COase_ligase"/>
</dbReference>
<name>A0A1Q8QS69_9FIRM</name>